<dbReference type="PANTHER" id="PTHR24286:SF24">
    <property type="entry name" value="LANOSTEROL 14-ALPHA DEMETHYLASE"/>
    <property type="match status" value="1"/>
</dbReference>
<keyword evidence="6 8" id="KW-0408">Iron</keyword>
<evidence type="ECO:0000256" key="8">
    <source>
        <dbReference type="PIRSR" id="PIRSR602403-1"/>
    </source>
</evidence>
<dbReference type="GO" id="GO:0016125">
    <property type="term" value="P:sterol metabolic process"/>
    <property type="evidence" value="ECO:0007669"/>
    <property type="project" value="TreeGrafter"/>
</dbReference>
<comment type="cofactor">
    <cofactor evidence="1 8">
        <name>heme</name>
        <dbReference type="ChEBI" id="CHEBI:30413"/>
    </cofactor>
</comment>
<dbReference type="InterPro" id="IPR001128">
    <property type="entry name" value="Cyt_P450"/>
</dbReference>
<evidence type="ECO:0000256" key="3">
    <source>
        <dbReference type="ARBA" id="ARBA00022617"/>
    </source>
</evidence>
<dbReference type="GO" id="GO:0004497">
    <property type="term" value="F:monooxygenase activity"/>
    <property type="evidence" value="ECO:0007669"/>
    <property type="project" value="UniProtKB-KW"/>
</dbReference>
<protein>
    <submittedName>
        <fullName evidence="10">Cytochrome P450</fullName>
    </submittedName>
</protein>
<sequence>MRRICRRKRRSGRRGVIAAGLCYVGRVQPTGAIVMSMQNVAAPAHGFTPPKRNELTHIPGDEGWPIIGKTFQVLADPKGHIEANGAKYGLVYRTHFFGETNIVLLGPEANELVLFDQQKLFSSTHGWNKVLGLLFPRGLMLLDFEEHRLHRKALSVAFKSGPMKSYLSDLDRGIAARVAQWKAKPGEMQLYPAMKQLTLDLAAASFIGADIGPEVDEINRAFIDMVAAAVAPIRRPLPGTQMAAGVRGRKRIVAYFREQIPLRRGNLGGDDLFSQLCRATHEDGALLSEQDIIDHMSFLMMAAHDTLTSSLTSFIGELAANPGWQDKLRAEVMALGLAPDAPSSFDDLEKMPLSEMAFKEALRIKPPVPSMPRRAMRDFSFKGFSIPAGTAIGVNPLYTHHMKEIWPEPDRFDPLRFTEEAQRNRHRFAWVPFGGGAHMCLGLHFAYMQAKCFARHFLQNIEVSLEPGYKPDWQMWPIPKPRDGLRVRVKAV</sequence>
<gene>
    <name evidence="10" type="ORF">BSZ18_34410</name>
</gene>
<dbReference type="SMR" id="A0A1X3FRL6"/>
<dbReference type="STRING" id="255045.SAMN05444158_5413"/>
<evidence type="ECO:0000256" key="1">
    <source>
        <dbReference type="ARBA" id="ARBA00001971"/>
    </source>
</evidence>
<evidence type="ECO:0000256" key="6">
    <source>
        <dbReference type="ARBA" id="ARBA00023004"/>
    </source>
</evidence>
<keyword evidence="4 8" id="KW-0479">Metal-binding</keyword>
<evidence type="ECO:0000256" key="7">
    <source>
        <dbReference type="ARBA" id="ARBA00023033"/>
    </source>
</evidence>
<proteinExistence type="inferred from homology"/>
<keyword evidence="7 9" id="KW-0503">Monooxygenase</keyword>
<dbReference type="InterPro" id="IPR036396">
    <property type="entry name" value="Cyt_P450_sf"/>
</dbReference>
<dbReference type="InterPro" id="IPR017972">
    <property type="entry name" value="Cyt_P450_CS"/>
</dbReference>
<feature type="binding site" description="axial binding residue" evidence="8">
    <location>
        <position position="440"/>
    </location>
    <ligand>
        <name>heme</name>
        <dbReference type="ChEBI" id="CHEBI:30413"/>
    </ligand>
    <ligandPart>
        <name>Fe</name>
        <dbReference type="ChEBI" id="CHEBI:18248"/>
    </ligandPart>
</feature>
<evidence type="ECO:0000256" key="5">
    <source>
        <dbReference type="ARBA" id="ARBA00023002"/>
    </source>
</evidence>
<dbReference type="PRINTS" id="PR00465">
    <property type="entry name" value="EP450IV"/>
</dbReference>
<evidence type="ECO:0000313" key="10">
    <source>
        <dbReference type="EMBL" id="OSJ02802.1"/>
    </source>
</evidence>
<dbReference type="InterPro" id="IPR002403">
    <property type="entry name" value="Cyt_P450_E_grp-IV"/>
</dbReference>
<evidence type="ECO:0000256" key="4">
    <source>
        <dbReference type="ARBA" id="ARBA00022723"/>
    </source>
</evidence>
<comment type="caution">
    <text evidence="10">The sequence shown here is derived from an EMBL/GenBank/DDBJ whole genome shotgun (WGS) entry which is preliminary data.</text>
</comment>
<dbReference type="Pfam" id="PF00067">
    <property type="entry name" value="p450"/>
    <property type="match status" value="1"/>
</dbReference>
<evidence type="ECO:0000256" key="9">
    <source>
        <dbReference type="RuleBase" id="RU000461"/>
    </source>
</evidence>
<dbReference type="PANTHER" id="PTHR24286">
    <property type="entry name" value="CYTOCHROME P450 26"/>
    <property type="match status" value="1"/>
</dbReference>
<keyword evidence="3 8" id="KW-0349">Heme</keyword>
<organism evidence="10 11">
    <name type="scientific">Bradyrhizobium canariense</name>
    <dbReference type="NCBI Taxonomy" id="255045"/>
    <lineage>
        <taxon>Bacteria</taxon>
        <taxon>Pseudomonadati</taxon>
        <taxon>Pseudomonadota</taxon>
        <taxon>Alphaproteobacteria</taxon>
        <taxon>Hyphomicrobiales</taxon>
        <taxon>Nitrobacteraceae</taxon>
        <taxon>Bradyrhizobium</taxon>
    </lineage>
</organism>
<dbReference type="SUPFAM" id="SSF48264">
    <property type="entry name" value="Cytochrome P450"/>
    <property type="match status" value="1"/>
</dbReference>
<keyword evidence="5 9" id="KW-0560">Oxidoreductase</keyword>
<evidence type="ECO:0000313" key="11">
    <source>
        <dbReference type="Proteomes" id="UP000193553"/>
    </source>
</evidence>
<evidence type="ECO:0000256" key="2">
    <source>
        <dbReference type="ARBA" id="ARBA00010617"/>
    </source>
</evidence>
<dbReference type="Proteomes" id="UP000193553">
    <property type="component" value="Unassembled WGS sequence"/>
</dbReference>
<accession>A0A1X3FRL6</accession>
<dbReference type="EMBL" id="NAFI01000188">
    <property type="protein sequence ID" value="OSJ02802.1"/>
    <property type="molecule type" value="Genomic_DNA"/>
</dbReference>
<dbReference type="Gene3D" id="1.10.630.10">
    <property type="entry name" value="Cytochrome P450"/>
    <property type="match status" value="1"/>
</dbReference>
<comment type="similarity">
    <text evidence="2 9">Belongs to the cytochrome P450 family.</text>
</comment>
<dbReference type="GO" id="GO:0005506">
    <property type="term" value="F:iron ion binding"/>
    <property type="evidence" value="ECO:0007669"/>
    <property type="project" value="InterPro"/>
</dbReference>
<reference evidence="10 11" key="1">
    <citation type="submission" date="2017-03" db="EMBL/GenBank/DDBJ databases">
        <title>Whole genome sequences of fourteen strains of Bradyrhizobium canariense and one strain of Bradyrhizobium japonicum isolated from Lupinus (Papilionoideae: Genisteae) species in Algeria.</title>
        <authorList>
            <person name="Crovadore J."/>
            <person name="Chekireb D."/>
            <person name="Brachmann A."/>
            <person name="Chablais R."/>
            <person name="Cochard B."/>
            <person name="Lefort F."/>
        </authorList>
    </citation>
    <scope>NUCLEOTIDE SEQUENCE [LARGE SCALE GENOMIC DNA]</scope>
    <source>
        <strain evidence="10 11">UBMA195</strain>
    </source>
</reference>
<dbReference type="GO" id="GO:0016705">
    <property type="term" value="F:oxidoreductase activity, acting on paired donors, with incorporation or reduction of molecular oxygen"/>
    <property type="evidence" value="ECO:0007669"/>
    <property type="project" value="InterPro"/>
</dbReference>
<dbReference type="GO" id="GO:0020037">
    <property type="term" value="F:heme binding"/>
    <property type="evidence" value="ECO:0007669"/>
    <property type="project" value="InterPro"/>
</dbReference>
<dbReference type="AlphaFoldDB" id="A0A1X3FRL6"/>
<name>A0A1X3FRL6_9BRAD</name>
<dbReference type="PROSITE" id="PS00086">
    <property type="entry name" value="CYTOCHROME_P450"/>
    <property type="match status" value="1"/>
</dbReference>